<reference evidence="1 2" key="1">
    <citation type="journal article" date="2020" name="bioRxiv">
        <title>Whole genome comparisons of ergot fungi reveals the divergence and evolution of species within the genus Claviceps are the result of varying mechanisms driving genome evolution and host range expansion.</title>
        <authorList>
            <person name="Wyka S.A."/>
            <person name="Mondo S.J."/>
            <person name="Liu M."/>
            <person name="Dettman J."/>
            <person name="Nalam V."/>
            <person name="Broders K.D."/>
        </authorList>
    </citation>
    <scope>NUCLEOTIDE SEQUENCE [LARGE SCALE GENOMIC DNA]</scope>
    <source>
        <strain evidence="1 2">Clav52</strain>
    </source>
</reference>
<protein>
    <submittedName>
        <fullName evidence="1">Uncharacterized protein</fullName>
    </submittedName>
</protein>
<evidence type="ECO:0000313" key="2">
    <source>
        <dbReference type="Proteomes" id="UP000707071"/>
    </source>
</evidence>
<comment type="caution">
    <text evidence="1">The sequence shown here is derived from an EMBL/GenBank/DDBJ whole genome shotgun (WGS) entry which is preliminary data.</text>
</comment>
<evidence type="ECO:0000313" key="1">
    <source>
        <dbReference type="EMBL" id="KAG6291967.1"/>
    </source>
</evidence>
<organism evidence="1 2">
    <name type="scientific">Claviceps aff. purpurea</name>
    <dbReference type="NCBI Taxonomy" id="1967640"/>
    <lineage>
        <taxon>Eukaryota</taxon>
        <taxon>Fungi</taxon>
        <taxon>Dikarya</taxon>
        <taxon>Ascomycota</taxon>
        <taxon>Pezizomycotina</taxon>
        <taxon>Sordariomycetes</taxon>
        <taxon>Hypocreomycetidae</taxon>
        <taxon>Hypocreales</taxon>
        <taxon>Clavicipitaceae</taxon>
        <taxon>Claviceps</taxon>
    </lineage>
</organism>
<name>A0A9P7U1X4_9HYPO</name>
<proteinExistence type="predicted"/>
<keyword evidence="2" id="KW-1185">Reference proteome</keyword>
<dbReference type="EMBL" id="SRRH01000291">
    <property type="protein sequence ID" value="KAG6291967.1"/>
    <property type="molecule type" value="Genomic_DNA"/>
</dbReference>
<dbReference type="AlphaFoldDB" id="A0A9P7U1X4"/>
<dbReference type="Proteomes" id="UP000707071">
    <property type="component" value="Unassembled WGS sequence"/>
</dbReference>
<sequence length="128" mass="14773">MTASAADLHWPCLLRYSKDYDAWKKADSTQRIEIARKFLRENPHLATEHFQNSFFRIVLEGNFGYTDYWIRYETTTRAFGTTPDGDKPRSDAGSRAYDTLVPKSARSRLIAIVRVPELLLENNTEEGI</sequence>
<gene>
    <name evidence="1" type="ORF">E4U09_003633</name>
</gene>
<accession>A0A9P7U1X4</accession>